<name>A0A4C1YTU8_EUMVA</name>
<protein>
    <submittedName>
        <fullName evidence="2">Uncharacterized protein</fullName>
    </submittedName>
</protein>
<organism evidence="2 3">
    <name type="scientific">Eumeta variegata</name>
    <name type="common">Bagworm moth</name>
    <name type="synonym">Eumeta japonica</name>
    <dbReference type="NCBI Taxonomy" id="151549"/>
    <lineage>
        <taxon>Eukaryota</taxon>
        <taxon>Metazoa</taxon>
        <taxon>Ecdysozoa</taxon>
        <taxon>Arthropoda</taxon>
        <taxon>Hexapoda</taxon>
        <taxon>Insecta</taxon>
        <taxon>Pterygota</taxon>
        <taxon>Neoptera</taxon>
        <taxon>Endopterygota</taxon>
        <taxon>Lepidoptera</taxon>
        <taxon>Glossata</taxon>
        <taxon>Ditrysia</taxon>
        <taxon>Tineoidea</taxon>
        <taxon>Psychidae</taxon>
        <taxon>Oiketicinae</taxon>
        <taxon>Eumeta</taxon>
    </lineage>
</organism>
<reference evidence="2 3" key="1">
    <citation type="journal article" date="2019" name="Commun. Biol.">
        <title>The bagworm genome reveals a unique fibroin gene that provides high tensile strength.</title>
        <authorList>
            <person name="Kono N."/>
            <person name="Nakamura H."/>
            <person name="Ohtoshi R."/>
            <person name="Tomita M."/>
            <person name="Numata K."/>
            <person name="Arakawa K."/>
        </authorList>
    </citation>
    <scope>NUCLEOTIDE SEQUENCE [LARGE SCALE GENOMIC DNA]</scope>
</reference>
<proteinExistence type="predicted"/>
<dbReference type="OrthoDB" id="6782199at2759"/>
<sequence>MCWKNCLESFFAYEDAVADDNVTGTEYMIDDGNKSEITMNEVMKALKYMKIGKAAGYDKTREVLNAADINISFRAGRRGPLAGRPSRSGARRPAHARARPPAWGLLC</sequence>
<feature type="compositionally biased region" description="Basic residues" evidence="1">
    <location>
        <begin position="89"/>
        <end position="98"/>
    </location>
</feature>
<accession>A0A4C1YTU8</accession>
<evidence type="ECO:0000313" key="2">
    <source>
        <dbReference type="EMBL" id="GBP78332.1"/>
    </source>
</evidence>
<dbReference type="AlphaFoldDB" id="A0A4C1YTU8"/>
<feature type="compositionally biased region" description="Low complexity" evidence="1">
    <location>
        <begin position="78"/>
        <end position="88"/>
    </location>
</feature>
<evidence type="ECO:0000256" key="1">
    <source>
        <dbReference type="SAM" id="MobiDB-lite"/>
    </source>
</evidence>
<feature type="region of interest" description="Disordered" evidence="1">
    <location>
        <begin position="78"/>
        <end position="107"/>
    </location>
</feature>
<comment type="caution">
    <text evidence="2">The sequence shown here is derived from an EMBL/GenBank/DDBJ whole genome shotgun (WGS) entry which is preliminary data.</text>
</comment>
<dbReference type="Proteomes" id="UP000299102">
    <property type="component" value="Unassembled WGS sequence"/>
</dbReference>
<keyword evidence="3" id="KW-1185">Reference proteome</keyword>
<dbReference type="EMBL" id="BGZK01001366">
    <property type="protein sequence ID" value="GBP78332.1"/>
    <property type="molecule type" value="Genomic_DNA"/>
</dbReference>
<gene>
    <name evidence="2" type="ORF">EVAR_9338_1</name>
</gene>
<evidence type="ECO:0000313" key="3">
    <source>
        <dbReference type="Proteomes" id="UP000299102"/>
    </source>
</evidence>